<dbReference type="Proteomes" id="UP000291838">
    <property type="component" value="Unassembled WGS sequence"/>
</dbReference>
<feature type="transmembrane region" description="Helical" evidence="5">
    <location>
        <begin position="51"/>
        <end position="69"/>
    </location>
</feature>
<dbReference type="InterPro" id="IPR012340">
    <property type="entry name" value="NA-bd_OB-fold"/>
</dbReference>
<evidence type="ECO:0000256" key="5">
    <source>
        <dbReference type="SAM" id="Phobius"/>
    </source>
</evidence>
<keyword evidence="4 5" id="KW-0472">Membrane</keyword>
<dbReference type="PANTHER" id="PTHR33507">
    <property type="entry name" value="INNER MEMBRANE PROTEIN YBBJ"/>
    <property type="match status" value="1"/>
</dbReference>
<dbReference type="AlphaFoldDB" id="A0A4Q2S503"/>
<proteinExistence type="predicted"/>
<evidence type="ECO:0000259" key="6">
    <source>
        <dbReference type="Pfam" id="PF01957"/>
    </source>
</evidence>
<dbReference type="Gene3D" id="2.40.50.140">
    <property type="entry name" value="Nucleic acid-binding proteins"/>
    <property type="match status" value="1"/>
</dbReference>
<keyword evidence="8" id="KW-1185">Reference proteome</keyword>
<evidence type="ECO:0000313" key="7">
    <source>
        <dbReference type="EMBL" id="RYB96668.1"/>
    </source>
</evidence>
<dbReference type="PANTHER" id="PTHR33507:SF3">
    <property type="entry name" value="INNER MEMBRANE PROTEIN YBBJ"/>
    <property type="match status" value="1"/>
</dbReference>
<protein>
    <submittedName>
        <fullName evidence="7">NfeD family protein</fullName>
    </submittedName>
</protein>
<keyword evidence="2 5" id="KW-0812">Transmembrane</keyword>
<evidence type="ECO:0000256" key="1">
    <source>
        <dbReference type="ARBA" id="ARBA00004141"/>
    </source>
</evidence>
<gene>
    <name evidence="7" type="ORF">EUA06_03660</name>
</gene>
<evidence type="ECO:0000313" key="8">
    <source>
        <dbReference type="Proteomes" id="UP000291838"/>
    </source>
</evidence>
<dbReference type="EMBL" id="SDWS01000001">
    <property type="protein sequence ID" value="RYB96668.1"/>
    <property type="molecule type" value="Genomic_DNA"/>
</dbReference>
<comment type="caution">
    <text evidence="7">The sequence shown here is derived from an EMBL/GenBank/DDBJ whole genome shotgun (WGS) entry which is preliminary data.</text>
</comment>
<reference evidence="7 8" key="1">
    <citation type="submission" date="2019-01" db="EMBL/GenBank/DDBJ databases">
        <title>Novel species of Nocardioides.</title>
        <authorList>
            <person name="Liu Q."/>
            <person name="Xin Y.-H."/>
        </authorList>
    </citation>
    <scope>NUCLEOTIDE SEQUENCE [LARGE SCALE GENOMIC DNA]</scope>
    <source>
        <strain evidence="7 8">HLT3-15</strain>
    </source>
</reference>
<dbReference type="Pfam" id="PF01957">
    <property type="entry name" value="NfeD"/>
    <property type="match status" value="1"/>
</dbReference>
<feature type="domain" description="NfeD-like C-terminal" evidence="6">
    <location>
        <begin position="90"/>
        <end position="147"/>
    </location>
</feature>
<keyword evidence="3 5" id="KW-1133">Transmembrane helix</keyword>
<name>A0A4Q2S503_9ACTN</name>
<evidence type="ECO:0000256" key="3">
    <source>
        <dbReference type="ARBA" id="ARBA00022989"/>
    </source>
</evidence>
<dbReference type="SUPFAM" id="SSF141322">
    <property type="entry name" value="NfeD domain-like"/>
    <property type="match status" value="1"/>
</dbReference>
<evidence type="ECO:0000256" key="2">
    <source>
        <dbReference type="ARBA" id="ARBA00022692"/>
    </source>
</evidence>
<dbReference type="OrthoDB" id="9792945at2"/>
<sequence length="153" mass="16206">MDWIRDHLWETWLALSIALGVAEMFSLDLILAMLAAGAVIGMVAALLGLPVFLQILLALGASVAALSLVRPAFVKRLHGGPDLQLGHGKLVGTRCLVTDEISGLNAGRIKAGGETWTALPYDENLRIQAGETVEILQIKGATAYVHPVASLES</sequence>
<dbReference type="GO" id="GO:0005886">
    <property type="term" value="C:plasma membrane"/>
    <property type="evidence" value="ECO:0007669"/>
    <property type="project" value="TreeGrafter"/>
</dbReference>
<dbReference type="RefSeq" id="WP_129473616.1">
    <property type="nucleotide sequence ID" value="NZ_SDWS01000001.1"/>
</dbReference>
<dbReference type="InterPro" id="IPR052165">
    <property type="entry name" value="Membrane_assoc_protease"/>
</dbReference>
<accession>A0A4Q2S503</accession>
<evidence type="ECO:0000256" key="4">
    <source>
        <dbReference type="ARBA" id="ARBA00023136"/>
    </source>
</evidence>
<feature type="transmembrane region" description="Helical" evidence="5">
    <location>
        <begin position="12"/>
        <end position="45"/>
    </location>
</feature>
<organism evidence="7 8">
    <name type="scientific">Nocardioides glacieisoli</name>
    <dbReference type="NCBI Taxonomy" id="1168730"/>
    <lineage>
        <taxon>Bacteria</taxon>
        <taxon>Bacillati</taxon>
        <taxon>Actinomycetota</taxon>
        <taxon>Actinomycetes</taxon>
        <taxon>Propionibacteriales</taxon>
        <taxon>Nocardioidaceae</taxon>
        <taxon>Nocardioides</taxon>
    </lineage>
</organism>
<dbReference type="InterPro" id="IPR002810">
    <property type="entry name" value="NfeD-like_C"/>
</dbReference>
<comment type="subcellular location">
    <subcellularLocation>
        <location evidence="1">Membrane</location>
        <topology evidence="1">Multi-pass membrane protein</topology>
    </subcellularLocation>
</comment>